<dbReference type="SUPFAM" id="SSF158472">
    <property type="entry name" value="HAMP domain-like"/>
    <property type="match status" value="1"/>
</dbReference>
<dbReference type="SMART" id="SM00304">
    <property type="entry name" value="HAMP"/>
    <property type="match status" value="1"/>
</dbReference>
<dbReference type="GO" id="GO:0004721">
    <property type="term" value="F:phosphoprotein phosphatase activity"/>
    <property type="evidence" value="ECO:0007669"/>
    <property type="project" value="TreeGrafter"/>
</dbReference>
<reference evidence="16" key="1">
    <citation type="submission" date="2022-06" db="EMBL/GenBank/DDBJ databases">
        <title>Aeoliella straminimaris, a novel planctomycete from sediments.</title>
        <authorList>
            <person name="Vitorino I.R."/>
            <person name="Lage O.M."/>
        </authorList>
    </citation>
    <scope>NUCLEOTIDE SEQUENCE</scope>
    <source>
        <strain evidence="16">ICT_H6.2</strain>
    </source>
</reference>
<dbReference type="SUPFAM" id="SSF55874">
    <property type="entry name" value="ATPase domain of HSP90 chaperone/DNA topoisomerase II/histidine kinase"/>
    <property type="match status" value="1"/>
</dbReference>
<dbReference type="CDD" id="cd00075">
    <property type="entry name" value="HATPase"/>
    <property type="match status" value="1"/>
</dbReference>
<keyword evidence="9" id="KW-0067">ATP-binding</keyword>
<dbReference type="FunFam" id="1.10.287.130:FF:000008">
    <property type="entry name" value="Two-component sensor histidine kinase"/>
    <property type="match status" value="1"/>
</dbReference>
<evidence type="ECO:0000256" key="12">
    <source>
        <dbReference type="SAM" id="Phobius"/>
    </source>
</evidence>
<keyword evidence="12" id="KW-1133">Transmembrane helix</keyword>
<dbReference type="Gene3D" id="3.30.565.10">
    <property type="entry name" value="Histidine kinase-like ATPase, C-terminal domain"/>
    <property type="match status" value="1"/>
</dbReference>
<evidence type="ECO:0000256" key="2">
    <source>
        <dbReference type="ARBA" id="ARBA00004236"/>
    </source>
</evidence>
<evidence type="ECO:0000256" key="8">
    <source>
        <dbReference type="ARBA" id="ARBA00022777"/>
    </source>
</evidence>
<dbReference type="CDD" id="cd06225">
    <property type="entry name" value="HAMP"/>
    <property type="match status" value="1"/>
</dbReference>
<dbReference type="InterPro" id="IPR003660">
    <property type="entry name" value="HAMP_dom"/>
</dbReference>
<dbReference type="InterPro" id="IPR035965">
    <property type="entry name" value="PAS-like_dom_sf"/>
</dbReference>
<dbReference type="SMART" id="SM00388">
    <property type="entry name" value="HisKA"/>
    <property type="match status" value="1"/>
</dbReference>
<dbReference type="Pfam" id="PF02518">
    <property type="entry name" value="HATPase_c"/>
    <property type="match status" value="1"/>
</dbReference>
<dbReference type="Proteomes" id="UP001155241">
    <property type="component" value="Unassembled WGS sequence"/>
</dbReference>
<dbReference type="FunFam" id="3.30.565.10:FF:000006">
    <property type="entry name" value="Sensor histidine kinase WalK"/>
    <property type="match status" value="1"/>
</dbReference>
<dbReference type="GO" id="GO:0016036">
    <property type="term" value="P:cellular response to phosphate starvation"/>
    <property type="evidence" value="ECO:0007669"/>
    <property type="project" value="TreeGrafter"/>
</dbReference>
<dbReference type="InterPro" id="IPR000014">
    <property type="entry name" value="PAS"/>
</dbReference>
<evidence type="ECO:0000256" key="4">
    <source>
        <dbReference type="ARBA" id="ARBA00022475"/>
    </source>
</evidence>
<dbReference type="CDD" id="cd00082">
    <property type="entry name" value="HisKA"/>
    <property type="match status" value="1"/>
</dbReference>
<dbReference type="SUPFAM" id="SSF47384">
    <property type="entry name" value="Homodimeric domain of signal transducing histidine kinase"/>
    <property type="match status" value="1"/>
</dbReference>
<evidence type="ECO:0000313" key="17">
    <source>
        <dbReference type="Proteomes" id="UP001155241"/>
    </source>
</evidence>
<evidence type="ECO:0000256" key="7">
    <source>
        <dbReference type="ARBA" id="ARBA00022741"/>
    </source>
</evidence>
<dbReference type="Pfam" id="PF00672">
    <property type="entry name" value="HAMP"/>
    <property type="match status" value="1"/>
</dbReference>
<dbReference type="Pfam" id="PF00512">
    <property type="entry name" value="HisKA"/>
    <property type="match status" value="1"/>
</dbReference>
<dbReference type="InterPro" id="IPR050351">
    <property type="entry name" value="BphY/WalK/GraS-like"/>
</dbReference>
<organism evidence="16 17">
    <name type="scientific">Aeoliella straminimaris</name>
    <dbReference type="NCBI Taxonomy" id="2954799"/>
    <lineage>
        <taxon>Bacteria</taxon>
        <taxon>Pseudomonadati</taxon>
        <taxon>Planctomycetota</taxon>
        <taxon>Planctomycetia</taxon>
        <taxon>Pirellulales</taxon>
        <taxon>Lacipirellulaceae</taxon>
        <taxon>Aeoliella</taxon>
    </lineage>
</organism>
<dbReference type="InterPro" id="IPR004358">
    <property type="entry name" value="Sig_transdc_His_kin-like_C"/>
</dbReference>
<keyword evidence="8 16" id="KW-0418">Kinase</keyword>
<proteinExistence type="predicted"/>
<keyword evidence="5" id="KW-0597">Phosphoprotein</keyword>
<keyword evidence="12" id="KW-0812">Transmembrane</keyword>
<dbReference type="Gene3D" id="6.10.340.10">
    <property type="match status" value="1"/>
</dbReference>
<comment type="catalytic activity">
    <reaction evidence="1">
        <text>ATP + protein L-histidine = ADP + protein N-phospho-L-histidine.</text>
        <dbReference type="EC" id="2.7.13.3"/>
    </reaction>
</comment>
<evidence type="ECO:0000256" key="3">
    <source>
        <dbReference type="ARBA" id="ARBA00012438"/>
    </source>
</evidence>
<dbReference type="InterPro" id="IPR013656">
    <property type="entry name" value="PAS_4"/>
</dbReference>
<feature type="domain" description="Histidine kinase" evidence="13">
    <location>
        <begin position="242"/>
        <end position="460"/>
    </location>
</feature>
<dbReference type="SMART" id="SM00387">
    <property type="entry name" value="HATPase_c"/>
    <property type="match status" value="1"/>
</dbReference>
<dbReference type="AlphaFoldDB" id="A0A9X2FHK1"/>
<keyword evidence="4" id="KW-1003">Cell membrane</keyword>
<dbReference type="CDD" id="cd00130">
    <property type="entry name" value="PAS"/>
    <property type="match status" value="1"/>
</dbReference>
<dbReference type="InterPro" id="IPR003661">
    <property type="entry name" value="HisK_dim/P_dom"/>
</dbReference>
<evidence type="ECO:0000259" key="15">
    <source>
        <dbReference type="PROSITE" id="PS50885"/>
    </source>
</evidence>
<dbReference type="PANTHER" id="PTHR45453:SF1">
    <property type="entry name" value="PHOSPHATE REGULON SENSOR PROTEIN PHOR"/>
    <property type="match status" value="1"/>
</dbReference>
<protein>
    <recommendedName>
        <fullName evidence="3">histidine kinase</fullName>
        <ecNumber evidence="3">2.7.13.3</ecNumber>
    </recommendedName>
</protein>
<dbReference type="Gene3D" id="1.10.287.130">
    <property type="match status" value="1"/>
</dbReference>
<feature type="transmembrane region" description="Helical" evidence="12">
    <location>
        <begin position="12"/>
        <end position="30"/>
    </location>
</feature>
<evidence type="ECO:0000259" key="13">
    <source>
        <dbReference type="PROSITE" id="PS50109"/>
    </source>
</evidence>
<comment type="caution">
    <text evidence="16">The sequence shown here is derived from an EMBL/GenBank/DDBJ whole genome shotgun (WGS) entry which is preliminary data.</text>
</comment>
<dbReference type="PROSITE" id="PS50885">
    <property type="entry name" value="HAMP"/>
    <property type="match status" value="1"/>
</dbReference>
<name>A0A9X2FHK1_9BACT</name>
<dbReference type="InterPro" id="IPR036890">
    <property type="entry name" value="HATPase_C_sf"/>
</dbReference>
<dbReference type="EMBL" id="JAMXLR010000067">
    <property type="protein sequence ID" value="MCO6046161.1"/>
    <property type="molecule type" value="Genomic_DNA"/>
</dbReference>
<keyword evidence="11 12" id="KW-0472">Membrane</keyword>
<feature type="domain" description="HAMP" evidence="15">
    <location>
        <begin position="63"/>
        <end position="115"/>
    </location>
</feature>
<keyword evidence="10" id="KW-0902">Two-component regulatory system</keyword>
<evidence type="ECO:0000256" key="1">
    <source>
        <dbReference type="ARBA" id="ARBA00000085"/>
    </source>
</evidence>
<dbReference type="InterPro" id="IPR005467">
    <property type="entry name" value="His_kinase_dom"/>
</dbReference>
<evidence type="ECO:0000259" key="14">
    <source>
        <dbReference type="PROSITE" id="PS50112"/>
    </source>
</evidence>
<dbReference type="RefSeq" id="WP_252854276.1">
    <property type="nucleotide sequence ID" value="NZ_JAMXLR010000067.1"/>
</dbReference>
<gene>
    <name evidence="16" type="ORF">NG895_19855</name>
</gene>
<dbReference type="PROSITE" id="PS50109">
    <property type="entry name" value="HIS_KIN"/>
    <property type="match status" value="1"/>
</dbReference>
<comment type="subcellular location">
    <subcellularLocation>
        <location evidence="2">Cell membrane</location>
    </subcellularLocation>
</comment>
<dbReference type="GO" id="GO:0005524">
    <property type="term" value="F:ATP binding"/>
    <property type="evidence" value="ECO:0007669"/>
    <property type="project" value="UniProtKB-KW"/>
</dbReference>
<dbReference type="GO" id="GO:0005886">
    <property type="term" value="C:plasma membrane"/>
    <property type="evidence" value="ECO:0007669"/>
    <property type="project" value="UniProtKB-SubCell"/>
</dbReference>
<evidence type="ECO:0000256" key="9">
    <source>
        <dbReference type="ARBA" id="ARBA00022840"/>
    </source>
</evidence>
<accession>A0A9X2FHK1</accession>
<evidence type="ECO:0000256" key="5">
    <source>
        <dbReference type="ARBA" id="ARBA00022553"/>
    </source>
</evidence>
<keyword evidence="6" id="KW-0808">Transferase</keyword>
<dbReference type="SMART" id="SM00091">
    <property type="entry name" value="PAS"/>
    <property type="match status" value="1"/>
</dbReference>
<dbReference type="Pfam" id="PF08448">
    <property type="entry name" value="PAS_4"/>
    <property type="match status" value="1"/>
</dbReference>
<dbReference type="PROSITE" id="PS50112">
    <property type="entry name" value="PAS"/>
    <property type="match status" value="1"/>
</dbReference>
<dbReference type="PRINTS" id="PR00344">
    <property type="entry name" value="BCTRLSENSOR"/>
</dbReference>
<keyword evidence="17" id="KW-1185">Reference proteome</keyword>
<dbReference type="Gene3D" id="3.30.450.20">
    <property type="entry name" value="PAS domain"/>
    <property type="match status" value="1"/>
</dbReference>
<sequence length="460" mass="51027">MILRTRLFLRRYVAIFGVVALATIVTAMLANQWHDSDRFGTLLVRLVLVVLGIAGVLSYFIVRSVVNPLLELCRATRAIGEGDYGQRVPVRTDDELGDLARSVNQISGELGNRLLQLHASDERQAAVLGGMVEGVIAVDNQEHVLFANAAAGRMFGFMPPSAEGRRLLEVVRDHTLQQAVSDVLEKRKPQTLEIEWQLDTPKILAAQVTPLPGSEDVGAVIVLHDNSELRRLETIRQEFIANVSHELKTPLSSMMAYAETLQRGALDDSEIRDSFLARIMEQGERLNNLIQDMLRLARIETAQQPFEIEPVDVGAVLGQCVHDYHTQAEAKSIELVYEPPADKTYASADEEGLRVICNNLIDNALKYTPDGGRVEVRWRRDNDTVLLEVKDNGPGIPRGDAARVFERFYRVDKARSRELGSTGLGLSIVKHLVQSFSGAVGVESQPGHGSRFWVELPTAR</sequence>
<dbReference type="GO" id="GO:0000155">
    <property type="term" value="F:phosphorelay sensor kinase activity"/>
    <property type="evidence" value="ECO:0007669"/>
    <property type="project" value="InterPro"/>
</dbReference>
<dbReference type="InterPro" id="IPR036097">
    <property type="entry name" value="HisK_dim/P_sf"/>
</dbReference>
<dbReference type="InterPro" id="IPR003594">
    <property type="entry name" value="HATPase_dom"/>
</dbReference>
<evidence type="ECO:0000313" key="16">
    <source>
        <dbReference type="EMBL" id="MCO6046161.1"/>
    </source>
</evidence>
<dbReference type="EC" id="2.7.13.3" evidence="3"/>
<dbReference type="PANTHER" id="PTHR45453">
    <property type="entry name" value="PHOSPHATE REGULON SENSOR PROTEIN PHOR"/>
    <property type="match status" value="1"/>
</dbReference>
<keyword evidence="7" id="KW-0547">Nucleotide-binding</keyword>
<evidence type="ECO:0000256" key="11">
    <source>
        <dbReference type="ARBA" id="ARBA00023136"/>
    </source>
</evidence>
<evidence type="ECO:0000256" key="10">
    <source>
        <dbReference type="ARBA" id="ARBA00023012"/>
    </source>
</evidence>
<feature type="transmembrane region" description="Helical" evidence="12">
    <location>
        <begin position="42"/>
        <end position="62"/>
    </location>
</feature>
<dbReference type="SUPFAM" id="SSF55785">
    <property type="entry name" value="PYP-like sensor domain (PAS domain)"/>
    <property type="match status" value="1"/>
</dbReference>
<evidence type="ECO:0000256" key="6">
    <source>
        <dbReference type="ARBA" id="ARBA00022679"/>
    </source>
</evidence>
<feature type="domain" description="PAS" evidence="14">
    <location>
        <begin position="120"/>
        <end position="168"/>
    </location>
</feature>